<keyword evidence="2" id="KW-0812">Transmembrane</keyword>
<protein>
    <submittedName>
        <fullName evidence="3">Uncharacterized protein</fullName>
    </submittedName>
</protein>
<dbReference type="OrthoDB" id="252020at2759"/>
<dbReference type="Pfam" id="PF15496">
    <property type="entry name" value="DUF4646"/>
    <property type="match status" value="1"/>
</dbReference>
<keyword evidence="4" id="KW-1185">Reference proteome</keyword>
<feature type="transmembrane region" description="Helical" evidence="2">
    <location>
        <begin position="105"/>
        <end position="127"/>
    </location>
</feature>
<dbReference type="Proteomes" id="UP000184188">
    <property type="component" value="Unassembled WGS sequence"/>
</dbReference>
<evidence type="ECO:0000256" key="1">
    <source>
        <dbReference type="SAM" id="MobiDB-lite"/>
    </source>
</evidence>
<proteinExistence type="predicted"/>
<dbReference type="RefSeq" id="XP_022585270.1">
    <property type="nucleotide sequence ID" value="XM_022721550.1"/>
</dbReference>
<gene>
    <name evidence="3" type="ORF">ASPZODRAFT_126685</name>
</gene>
<keyword evidence="2" id="KW-1133">Transmembrane helix</keyword>
<dbReference type="GeneID" id="34608015"/>
<dbReference type="EMBL" id="KV878336">
    <property type="protein sequence ID" value="OJJ50760.1"/>
    <property type="molecule type" value="Genomic_DNA"/>
</dbReference>
<sequence length="230" mass="25216">MDPHAVPPYDGDEAPPAYSSGASTEYSRPRTSDLALSPSQTSVSSLNADLQVPSRSSRVTSGFEYPPILSRYDISEYHWKQFSAEITNGAKLTGLQWTSTVGKGLGVLALGGFVIGFFSTVPAAITIHNLRKDQERQNLSAATTMGLLQKIEEWNGLFFKPRGVVVRLEMPQKGSSRRRKEGEGQGQTHQDGRRGNKESERARIVVAPLPASGSLESQDEWVGDRKLRDI</sequence>
<evidence type="ECO:0000313" key="4">
    <source>
        <dbReference type="Proteomes" id="UP000184188"/>
    </source>
</evidence>
<feature type="region of interest" description="Disordered" evidence="1">
    <location>
        <begin position="1"/>
        <end position="51"/>
    </location>
</feature>
<name>A0A1L9SU83_9EURO</name>
<dbReference type="VEuPathDB" id="FungiDB:ASPZODRAFT_126685"/>
<feature type="compositionally biased region" description="Polar residues" evidence="1">
    <location>
        <begin position="37"/>
        <end position="51"/>
    </location>
</feature>
<dbReference type="AlphaFoldDB" id="A0A1L9SU83"/>
<accession>A0A1L9SU83</accession>
<evidence type="ECO:0000313" key="3">
    <source>
        <dbReference type="EMBL" id="OJJ50760.1"/>
    </source>
</evidence>
<keyword evidence="2" id="KW-0472">Membrane</keyword>
<feature type="region of interest" description="Disordered" evidence="1">
    <location>
        <begin position="170"/>
        <end position="230"/>
    </location>
</feature>
<reference evidence="4" key="1">
    <citation type="journal article" date="2017" name="Genome Biol.">
        <title>Comparative genomics reveals high biological diversity and specific adaptations in the industrially and medically important fungal genus Aspergillus.</title>
        <authorList>
            <person name="de Vries R.P."/>
            <person name="Riley R."/>
            <person name="Wiebenga A."/>
            <person name="Aguilar-Osorio G."/>
            <person name="Amillis S."/>
            <person name="Uchima C.A."/>
            <person name="Anderluh G."/>
            <person name="Asadollahi M."/>
            <person name="Askin M."/>
            <person name="Barry K."/>
            <person name="Battaglia E."/>
            <person name="Bayram O."/>
            <person name="Benocci T."/>
            <person name="Braus-Stromeyer S.A."/>
            <person name="Caldana C."/>
            <person name="Canovas D."/>
            <person name="Cerqueira G.C."/>
            <person name="Chen F."/>
            <person name="Chen W."/>
            <person name="Choi C."/>
            <person name="Clum A."/>
            <person name="Dos Santos R.A."/>
            <person name="Damasio A.R."/>
            <person name="Diallinas G."/>
            <person name="Emri T."/>
            <person name="Fekete E."/>
            <person name="Flipphi M."/>
            <person name="Freyberg S."/>
            <person name="Gallo A."/>
            <person name="Gournas C."/>
            <person name="Habgood R."/>
            <person name="Hainaut M."/>
            <person name="Harispe M.L."/>
            <person name="Henrissat B."/>
            <person name="Hilden K.S."/>
            <person name="Hope R."/>
            <person name="Hossain A."/>
            <person name="Karabika E."/>
            <person name="Karaffa L."/>
            <person name="Karanyi Z."/>
            <person name="Krasevec N."/>
            <person name="Kuo A."/>
            <person name="Kusch H."/>
            <person name="LaButti K."/>
            <person name="Lagendijk E.L."/>
            <person name="Lapidus A."/>
            <person name="Levasseur A."/>
            <person name="Lindquist E."/>
            <person name="Lipzen A."/>
            <person name="Logrieco A.F."/>
            <person name="MacCabe A."/>
            <person name="Maekelae M.R."/>
            <person name="Malavazi I."/>
            <person name="Melin P."/>
            <person name="Meyer V."/>
            <person name="Mielnichuk N."/>
            <person name="Miskei M."/>
            <person name="Molnar A.P."/>
            <person name="Mule G."/>
            <person name="Ngan C.Y."/>
            <person name="Orejas M."/>
            <person name="Orosz E."/>
            <person name="Ouedraogo J.P."/>
            <person name="Overkamp K.M."/>
            <person name="Park H.-S."/>
            <person name="Perrone G."/>
            <person name="Piumi F."/>
            <person name="Punt P.J."/>
            <person name="Ram A.F."/>
            <person name="Ramon A."/>
            <person name="Rauscher S."/>
            <person name="Record E."/>
            <person name="Riano-Pachon D.M."/>
            <person name="Robert V."/>
            <person name="Roehrig J."/>
            <person name="Ruller R."/>
            <person name="Salamov A."/>
            <person name="Salih N.S."/>
            <person name="Samson R.A."/>
            <person name="Sandor E."/>
            <person name="Sanguinetti M."/>
            <person name="Schuetze T."/>
            <person name="Sepcic K."/>
            <person name="Shelest E."/>
            <person name="Sherlock G."/>
            <person name="Sophianopoulou V."/>
            <person name="Squina F.M."/>
            <person name="Sun H."/>
            <person name="Susca A."/>
            <person name="Todd R.B."/>
            <person name="Tsang A."/>
            <person name="Unkles S.E."/>
            <person name="van de Wiele N."/>
            <person name="van Rossen-Uffink D."/>
            <person name="Oliveira J.V."/>
            <person name="Vesth T.C."/>
            <person name="Visser J."/>
            <person name="Yu J.-H."/>
            <person name="Zhou M."/>
            <person name="Andersen M.R."/>
            <person name="Archer D.B."/>
            <person name="Baker S.E."/>
            <person name="Benoit I."/>
            <person name="Brakhage A.A."/>
            <person name="Braus G.H."/>
            <person name="Fischer R."/>
            <person name="Frisvad J.C."/>
            <person name="Goldman G.H."/>
            <person name="Houbraken J."/>
            <person name="Oakley B."/>
            <person name="Pocsi I."/>
            <person name="Scazzocchio C."/>
            <person name="Seiboth B."/>
            <person name="vanKuyk P.A."/>
            <person name="Wortman J."/>
            <person name="Dyer P.S."/>
            <person name="Grigoriev I.V."/>
        </authorList>
    </citation>
    <scope>NUCLEOTIDE SEQUENCE [LARGE SCALE GENOMIC DNA]</scope>
    <source>
        <strain evidence="4">CBS 506.65</strain>
    </source>
</reference>
<evidence type="ECO:0000256" key="2">
    <source>
        <dbReference type="SAM" id="Phobius"/>
    </source>
</evidence>
<feature type="compositionally biased region" description="Basic and acidic residues" evidence="1">
    <location>
        <begin position="190"/>
        <end position="203"/>
    </location>
</feature>
<organism evidence="3 4">
    <name type="scientific">Penicilliopsis zonata CBS 506.65</name>
    <dbReference type="NCBI Taxonomy" id="1073090"/>
    <lineage>
        <taxon>Eukaryota</taxon>
        <taxon>Fungi</taxon>
        <taxon>Dikarya</taxon>
        <taxon>Ascomycota</taxon>
        <taxon>Pezizomycotina</taxon>
        <taxon>Eurotiomycetes</taxon>
        <taxon>Eurotiomycetidae</taxon>
        <taxon>Eurotiales</taxon>
        <taxon>Aspergillaceae</taxon>
        <taxon>Penicilliopsis</taxon>
    </lineage>
</organism>
<dbReference type="InterPro" id="IPR028018">
    <property type="entry name" value="DUF4646"/>
</dbReference>